<dbReference type="PANTHER" id="PTHR10579:SF43">
    <property type="entry name" value="ZINC FINGER (C3HC4-TYPE RING FINGER) FAMILY PROTEIN"/>
    <property type="match status" value="1"/>
</dbReference>
<dbReference type="OrthoDB" id="309945at2759"/>
<dbReference type="SUPFAM" id="SSF53300">
    <property type="entry name" value="vWA-like"/>
    <property type="match status" value="1"/>
</dbReference>
<dbReference type="PROSITE" id="PS50234">
    <property type="entry name" value="VWFA"/>
    <property type="match status" value="1"/>
</dbReference>
<reference evidence="2 3" key="1">
    <citation type="submission" date="2016-11" db="EMBL/GenBank/DDBJ databases">
        <title>The macronuclear genome of Stentor coeruleus: a giant cell with tiny introns.</title>
        <authorList>
            <person name="Slabodnick M."/>
            <person name="Ruby J.G."/>
            <person name="Reiff S.B."/>
            <person name="Swart E.C."/>
            <person name="Gosai S."/>
            <person name="Prabakaran S."/>
            <person name="Witkowska E."/>
            <person name="Larue G.E."/>
            <person name="Fisher S."/>
            <person name="Freeman R.M."/>
            <person name="Gunawardena J."/>
            <person name="Chu W."/>
            <person name="Stover N.A."/>
            <person name="Gregory B.D."/>
            <person name="Nowacki M."/>
            <person name="Derisi J."/>
            <person name="Roy S.W."/>
            <person name="Marshall W.F."/>
            <person name="Sood P."/>
        </authorList>
    </citation>
    <scope>NUCLEOTIDE SEQUENCE [LARGE SCALE GENOMIC DNA]</scope>
    <source>
        <strain evidence="2">WM001</strain>
    </source>
</reference>
<evidence type="ECO:0000313" key="3">
    <source>
        <dbReference type="Proteomes" id="UP000187209"/>
    </source>
</evidence>
<keyword evidence="3" id="KW-1185">Reference proteome</keyword>
<dbReference type="AlphaFoldDB" id="A0A1R2CTX7"/>
<dbReference type="PANTHER" id="PTHR10579">
    <property type="entry name" value="CALCIUM-ACTIVATED CHLORIDE CHANNEL REGULATOR"/>
    <property type="match status" value="1"/>
</dbReference>
<dbReference type="EMBL" id="MPUH01000061">
    <property type="protein sequence ID" value="OMJ92457.1"/>
    <property type="molecule type" value="Genomic_DNA"/>
</dbReference>
<protein>
    <recommendedName>
        <fullName evidence="1">VWFA domain-containing protein</fullName>
    </recommendedName>
</protein>
<name>A0A1R2CTX7_9CILI</name>
<dbReference type="InterPro" id="IPR036465">
    <property type="entry name" value="vWFA_dom_sf"/>
</dbReference>
<dbReference type="SMART" id="SM00327">
    <property type="entry name" value="VWA"/>
    <property type="match status" value="1"/>
</dbReference>
<evidence type="ECO:0000259" key="1">
    <source>
        <dbReference type="PROSITE" id="PS50234"/>
    </source>
</evidence>
<proteinExistence type="predicted"/>
<organism evidence="2 3">
    <name type="scientific">Stentor coeruleus</name>
    <dbReference type="NCBI Taxonomy" id="5963"/>
    <lineage>
        <taxon>Eukaryota</taxon>
        <taxon>Sar</taxon>
        <taxon>Alveolata</taxon>
        <taxon>Ciliophora</taxon>
        <taxon>Postciliodesmatophora</taxon>
        <taxon>Heterotrichea</taxon>
        <taxon>Heterotrichida</taxon>
        <taxon>Stentoridae</taxon>
        <taxon>Stentor</taxon>
    </lineage>
</organism>
<feature type="domain" description="VWFA" evidence="1">
    <location>
        <begin position="93"/>
        <end position="269"/>
    </location>
</feature>
<dbReference type="Pfam" id="PF00092">
    <property type="entry name" value="VWA"/>
    <property type="match status" value="1"/>
</dbReference>
<dbReference type="InterPro" id="IPR002035">
    <property type="entry name" value="VWF_A"/>
</dbReference>
<dbReference type="Gene3D" id="3.40.50.410">
    <property type="entry name" value="von Willebrand factor, type A domain"/>
    <property type="match status" value="1"/>
</dbReference>
<dbReference type="Proteomes" id="UP000187209">
    <property type="component" value="Unassembled WGS sequence"/>
</dbReference>
<evidence type="ECO:0000313" key="2">
    <source>
        <dbReference type="EMBL" id="OMJ92457.1"/>
    </source>
</evidence>
<comment type="caution">
    <text evidence="2">The sequence shown here is derived from an EMBL/GenBank/DDBJ whole genome shotgun (WGS) entry which is preliminary data.</text>
</comment>
<accession>A0A1R2CTX7</accession>
<gene>
    <name evidence="2" type="ORF">SteCoe_4796</name>
</gene>
<sequence>MGIRTSSAFCCSPEQHSINLSTSADISAMQVLDDEPLIHSLEDNPSMSLRSERMTITFRPFSNIIHLNKQDTQVWPCILELIPPMSLERQNIDIVYVVELSSLLTPVWLNSIKKCVWYSLTQLNKFDRVSIVVFTDNAVKLCPLTTVCKQNQSKIYNTFRNLEGSGGSNLAEGISMGLNVLSHRRMCNSIAGLILFTRSQQNGDYMKELLHNHGISTNFFVHAFGLGDHNAESISSLCTETEGNYYNIPHPLSLFPAFGSCLGELLSLYAECIKINIELIRSTIPISLEKVYLSQSYAISGKPLEICSILSVLPCSQVSLPCFHLKLLKAVVKYKIIATGEEVKEETIFEVPIFSHDSEYKLAEIFGDTILCMFRFRFADLLYEILFEEFNKAVELLREFAENVSALEDIGWVGQMKEELANYENLLRLGWNQALRSRVICSMQGFMNKSLFYVSDFQTAVQIEQQKACKEISEVMRNSIRNNNM</sequence>
<dbReference type="InterPro" id="IPR051266">
    <property type="entry name" value="CLCR"/>
</dbReference>